<protein>
    <recommendedName>
        <fullName evidence="3">Glycosyltransferase</fullName>
    </recommendedName>
</protein>
<dbReference type="SUPFAM" id="SSF48208">
    <property type="entry name" value="Six-hairpin glycosidases"/>
    <property type="match status" value="1"/>
</dbReference>
<organism evidence="1 2">
    <name type="scientific">Calorimonas adulescens</name>
    <dbReference type="NCBI Taxonomy" id="2606906"/>
    <lineage>
        <taxon>Bacteria</taxon>
        <taxon>Bacillati</taxon>
        <taxon>Bacillota</taxon>
        <taxon>Clostridia</taxon>
        <taxon>Thermoanaerobacterales</taxon>
        <taxon>Thermoanaerobacteraceae</taxon>
        <taxon>Calorimonas</taxon>
    </lineage>
</organism>
<keyword evidence="2" id="KW-1185">Reference proteome</keyword>
<gene>
    <name evidence="1" type="ORF">FWJ32_05345</name>
</gene>
<reference evidence="1 2" key="1">
    <citation type="submission" date="2019-08" db="EMBL/GenBank/DDBJ databases">
        <title>Calorimonas adulescens gen. nov., sp. nov., an anaerobic thermophilic bacterium from Sakhalin hot spring.</title>
        <authorList>
            <person name="Khomyakova M.A."/>
            <person name="Merkel A.Y."/>
            <person name="Novikov A."/>
            <person name="Bonch-Osmolovskaya E.A."/>
            <person name="Slobodkin A.I."/>
        </authorList>
    </citation>
    <scope>NUCLEOTIDE SEQUENCE [LARGE SCALE GENOMIC DNA]</scope>
    <source>
        <strain evidence="1 2">A05MB</strain>
    </source>
</reference>
<evidence type="ECO:0000313" key="1">
    <source>
        <dbReference type="EMBL" id="TZE82433.1"/>
    </source>
</evidence>
<dbReference type="AlphaFoldDB" id="A0A5D8QFX7"/>
<accession>A0A5D8QFX7</accession>
<dbReference type="GO" id="GO:0005975">
    <property type="term" value="P:carbohydrate metabolic process"/>
    <property type="evidence" value="ECO:0007669"/>
    <property type="project" value="InterPro"/>
</dbReference>
<evidence type="ECO:0000313" key="2">
    <source>
        <dbReference type="Proteomes" id="UP000322976"/>
    </source>
</evidence>
<proteinExistence type="predicted"/>
<name>A0A5D8QFX7_9THEO</name>
<sequence length="355" mass="40189">MGMGVSYRHLRRMTDKTGIIQFSRHDEPLKESGYTVDDNARALLVAINMEDDDAGFAKTYLDFIKSAQRPDGSFINLKVADTFLPTIDSEDSIGRAFLACCYVLCSDDTHDSIKKQSKDIISRALPVISRMKSLRAVAYSLIGLIYLITNGYSYDNLYKVAGDMASYLKKNYADNRTDTWKWFEEWLTYCNAVLPHSLFSYYKISSDRNSLNVAEESLGFLTDSLFKNGYLSIVGNRGWWQRNGVIPPFDQQPVDAASITLACLEGYTATGKREYLSKAILSYEWYWGKNINRLNLYNENSGGCHDALVPEGLNPNQGAEALVSFLLTYQMMNAILKEREEVIHGKDKPYYIPAV</sequence>
<dbReference type="Proteomes" id="UP000322976">
    <property type="component" value="Unassembled WGS sequence"/>
</dbReference>
<dbReference type="EMBL" id="VTPS01000006">
    <property type="protein sequence ID" value="TZE82433.1"/>
    <property type="molecule type" value="Genomic_DNA"/>
</dbReference>
<comment type="caution">
    <text evidence="1">The sequence shown here is derived from an EMBL/GenBank/DDBJ whole genome shotgun (WGS) entry which is preliminary data.</text>
</comment>
<evidence type="ECO:0008006" key="3">
    <source>
        <dbReference type="Google" id="ProtNLM"/>
    </source>
</evidence>
<dbReference type="InterPro" id="IPR008928">
    <property type="entry name" value="6-hairpin_glycosidase_sf"/>
</dbReference>